<comment type="caution">
    <text evidence="4">The sequence shown here is derived from an EMBL/GenBank/DDBJ whole genome shotgun (WGS) entry which is preliminary data.</text>
</comment>
<dbReference type="EMBL" id="CAJPWZ010001255">
    <property type="protein sequence ID" value="CAG2211123.1"/>
    <property type="molecule type" value="Genomic_DNA"/>
</dbReference>
<feature type="compositionally biased region" description="Basic and acidic residues" evidence="2">
    <location>
        <begin position="158"/>
        <end position="172"/>
    </location>
</feature>
<keyword evidence="1" id="KW-0862">Zinc</keyword>
<keyword evidence="1" id="KW-0863">Zinc-finger</keyword>
<dbReference type="PROSITE" id="PS50157">
    <property type="entry name" value="ZINC_FINGER_C2H2_2"/>
    <property type="match status" value="1"/>
</dbReference>
<evidence type="ECO:0000256" key="1">
    <source>
        <dbReference type="PROSITE-ProRule" id="PRU00042"/>
    </source>
</evidence>
<feature type="domain" description="C2H2-type" evidence="3">
    <location>
        <begin position="68"/>
        <end position="96"/>
    </location>
</feature>
<keyword evidence="1" id="KW-0479">Metal-binding</keyword>
<feature type="region of interest" description="Disordered" evidence="2">
    <location>
        <begin position="142"/>
        <end position="172"/>
    </location>
</feature>
<reference evidence="4" key="1">
    <citation type="submission" date="2021-03" db="EMBL/GenBank/DDBJ databases">
        <authorList>
            <person name="Bekaert M."/>
        </authorList>
    </citation>
    <scope>NUCLEOTIDE SEQUENCE</scope>
</reference>
<evidence type="ECO:0000313" key="5">
    <source>
        <dbReference type="Proteomes" id="UP000683360"/>
    </source>
</evidence>
<protein>
    <recommendedName>
        <fullName evidence="3">C2H2-type domain-containing protein</fullName>
    </recommendedName>
</protein>
<evidence type="ECO:0000259" key="3">
    <source>
        <dbReference type="PROSITE" id="PS50157"/>
    </source>
</evidence>
<gene>
    <name evidence="4" type="ORF">MEDL_25203</name>
</gene>
<dbReference type="GO" id="GO:0008270">
    <property type="term" value="F:zinc ion binding"/>
    <property type="evidence" value="ECO:0007669"/>
    <property type="project" value="UniProtKB-KW"/>
</dbReference>
<dbReference type="AlphaFoldDB" id="A0A8S3RSL1"/>
<sequence>MADVLDIKPDSYELQQFHDEIFRPIQPIFNPLGQYCPVKRCSSMYRYYHLRELVTHWQHVHQRRRQIYKCKKCRKVYPRRTVCRSHLKKEHKVEDSMETCIIGMYVVNPGFIHPMEAILPRQGTPPENEEVLKRVRAERELARKARQEKTNTSMAVKLSDRESSEDKVKEWN</sequence>
<proteinExistence type="predicted"/>
<dbReference type="PROSITE" id="PS00028">
    <property type="entry name" value="ZINC_FINGER_C2H2_1"/>
    <property type="match status" value="1"/>
</dbReference>
<keyword evidence="5" id="KW-1185">Reference proteome</keyword>
<dbReference type="SMART" id="SM00355">
    <property type="entry name" value="ZnF_C2H2"/>
    <property type="match status" value="2"/>
</dbReference>
<evidence type="ECO:0000256" key="2">
    <source>
        <dbReference type="SAM" id="MobiDB-lite"/>
    </source>
</evidence>
<organism evidence="4 5">
    <name type="scientific">Mytilus edulis</name>
    <name type="common">Blue mussel</name>
    <dbReference type="NCBI Taxonomy" id="6550"/>
    <lineage>
        <taxon>Eukaryota</taxon>
        <taxon>Metazoa</taxon>
        <taxon>Spiralia</taxon>
        <taxon>Lophotrochozoa</taxon>
        <taxon>Mollusca</taxon>
        <taxon>Bivalvia</taxon>
        <taxon>Autobranchia</taxon>
        <taxon>Pteriomorphia</taxon>
        <taxon>Mytilida</taxon>
        <taxon>Mytiloidea</taxon>
        <taxon>Mytilidae</taxon>
        <taxon>Mytilinae</taxon>
        <taxon>Mytilus</taxon>
    </lineage>
</organism>
<dbReference type="InterPro" id="IPR013087">
    <property type="entry name" value="Znf_C2H2_type"/>
</dbReference>
<dbReference type="Proteomes" id="UP000683360">
    <property type="component" value="Unassembled WGS sequence"/>
</dbReference>
<accession>A0A8S3RSL1</accession>
<name>A0A8S3RSL1_MYTED</name>
<evidence type="ECO:0000313" key="4">
    <source>
        <dbReference type="EMBL" id="CAG2211123.1"/>
    </source>
</evidence>